<dbReference type="GO" id="GO:0005737">
    <property type="term" value="C:cytoplasm"/>
    <property type="evidence" value="ECO:0007669"/>
    <property type="project" value="UniProtKB-SubCell"/>
</dbReference>
<evidence type="ECO:0000256" key="8">
    <source>
        <dbReference type="PROSITE-ProRule" id="PRU00290"/>
    </source>
</evidence>
<comment type="subcellular location">
    <subcellularLocation>
        <location evidence="1">Cytoplasm</location>
    </subcellularLocation>
</comment>
<dbReference type="SUPFAM" id="SSF50978">
    <property type="entry name" value="WD40 repeat-like"/>
    <property type="match status" value="1"/>
</dbReference>
<evidence type="ECO:0000313" key="13">
    <source>
        <dbReference type="Proteomes" id="UP001172457"/>
    </source>
</evidence>
<organism evidence="12 13">
    <name type="scientific">Centaurea solstitialis</name>
    <name type="common">yellow star-thistle</name>
    <dbReference type="NCBI Taxonomy" id="347529"/>
    <lineage>
        <taxon>Eukaryota</taxon>
        <taxon>Viridiplantae</taxon>
        <taxon>Streptophyta</taxon>
        <taxon>Embryophyta</taxon>
        <taxon>Tracheophyta</taxon>
        <taxon>Spermatophyta</taxon>
        <taxon>Magnoliopsida</taxon>
        <taxon>eudicotyledons</taxon>
        <taxon>Gunneridae</taxon>
        <taxon>Pentapetalae</taxon>
        <taxon>asterids</taxon>
        <taxon>campanulids</taxon>
        <taxon>Asterales</taxon>
        <taxon>Asteraceae</taxon>
        <taxon>Carduoideae</taxon>
        <taxon>Cardueae</taxon>
        <taxon>Centaureinae</taxon>
        <taxon>Centaurea</taxon>
    </lineage>
</organism>
<keyword evidence="3" id="KW-0268">Exocytosis</keyword>
<dbReference type="Gene3D" id="1.20.5.110">
    <property type="match status" value="1"/>
</dbReference>
<dbReference type="PANTHER" id="PTHR10241">
    <property type="entry name" value="LETHAL 2 GIANT LARVAE PROTEIN"/>
    <property type="match status" value="1"/>
</dbReference>
<feature type="coiled-coil region" evidence="9">
    <location>
        <begin position="1078"/>
        <end position="1105"/>
    </location>
</feature>
<feature type="domain" description="V-SNARE coiled-coil homology" evidence="11">
    <location>
        <begin position="1063"/>
        <end position="1127"/>
    </location>
</feature>
<keyword evidence="6" id="KW-0677">Repeat</keyword>
<protein>
    <recommendedName>
        <fullName evidence="11">V-SNARE coiled-coil homology domain-containing protein</fullName>
    </recommendedName>
</protein>
<dbReference type="GO" id="GO:0006887">
    <property type="term" value="P:exocytosis"/>
    <property type="evidence" value="ECO:0007669"/>
    <property type="project" value="UniProtKB-KW"/>
</dbReference>
<comment type="similarity">
    <text evidence="2">Belongs to the WD repeat L(2)GL family.</text>
</comment>
<dbReference type="GO" id="GO:0005096">
    <property type="term" value="F:GTPase activator activity"/>
    <property type="evidence" value="ECO:0007669"/>
    <property type="project" value="TreeGrafter"/>
</dbReference>
<dbReference type="InterPro" id="IPR036322">
    <property type="entry name" value="WD40_repeat_dom_sf"/>
</dbReference>
<keyword evidence="4" id="KW-0963">Cytoplasm</keyword>
<feature type="compositionally biased region" description="Basic and acidic residues" evidence="10">
    <location>
        <begin position="768"/>
        <end position="787"/>
    </location>
</feature>
<evidence type="ECO:0000256" key="10">
    <source>
        <dbReference type="SAM" id="MobiDB-lite"/>
    </source>
</evidence>
<proteinExistence type="inferred from homology"/>
<keyword evidence="8 9" id="KW-0175">Coiled coil</keyword>
<feature type="region of interest" description="Disordered" evidence="10">
    <location>
        <begin position="751"/>
        <end position="794"/>
    </location>
</feature>
<sequence length="1128" mass="123729">MFAKKLLQKATKLHNLHHHHHNQQNLKGHLTPEDLDFQIAVHYGTPSTASVLAFDPIQRLLAIGTLDGRIKVIGGDNVEGLLISPKQLPFKYIEFLSNKGFLVSISNDNDIQVWNLENRSIVSSLQWSSNITSFSVICGSFFMYVGDEHGLVSVLKLEEDAVLVMPYHISAKSLTEAAGSSFPDHWTVVGVLHQPNSSGNRQDTSINNLVLIAYESGLIVLWDVSEAQVVVVRGDKVLELKDGVDDSPGKVGHLSDVTPEQNLEDNEITALCWASSNGTILAVGYINGDIMFWKTSTAASSKGRKAGTSFNNVVRLQLSSAERKLPVIVLHWSANSKSQNDGDGQLFVYGGDEIGSDEVLTVLSLEWSPGMETLRCVGRAELTLSGSFADMSLLPSAINNHRADLLVLTSPGQLQLFSHDSLSDLTSEHEKKVTLSSLECPVVIPTAHPVLTAANLSPLVGNENTSKFLLEIATNMKLNSTSKLTGGNWPISGGIVNQFDSPEGYAIERIYIAGYMDGSVRIWDATSPVLSILCIIGEIKDVEVTGSTAPISELNFCSSTSGLAVGNQLGLIRVYNLNSSCKETSLHIVTGIKQEVQKQPQGGGGLKCSACFHLLDSPVQALQYMDHGAKLAVAHECGRVAVLDMKLFSVLFLTDCLSNPSSPVISMTWNSFVHNGGHVKSPKASGPKDVDKSVERMMIVSTKDAKLYVFNGDDHRMINSRPIQLKKDTTAISMHVIGKYNHFTEIKGSTSMVESMDQKESQQLTKDAAARSEPPIKSDQPKTEQHAQSDNINSGPGAMDSLILLCCKDALRLYRIKSVLQGNGKPLCKVKLAKPCCWTSTFKKDEKTCGLALLYQSGELEIRSLPDLELVKVTSLMSILRWSFKANMERTMTSTEKGQIVMINGSEVAFISLLNEDDDFRVRESLPSLHDKVLAAAVEAVISSSQKQKKKLGAPGALVNIVKGFRAGKQNNGINFPAYFESSFSNLDKIFSKNPFPDPLESITNDQEDVELDIDDIEIDEPVSVPTSSHTKQNEKIGKRTDREKLFDGDDADVTPRLRTREEIIAKYRKAGDASSVAAQARNKLLERQEKLEKISKRTQDLSNEAEDFASLANELVKVMERRKWWHI</sequence>
<dbReference type="EMBL" id="JARYMX010000006">
    <property type="protein sequence ID" value="KAJ9545255.1"/>
    <property type="molecule type" value="Genomic_DNA"/>
</dbReference>
<dbReference type="GO" id="GO:0045159">
    <property type="term" value="F:myosin II binding"/>
    <property type="evidence" value="ECO:0007669"/>
    <property type="project" value="TreeGrafter"/>
</dbReference>
<dbReference type="PROSITE" id="PS00678">
    <property type="entry name" value="WD_REPEATS_1"/>
    <property type="match status" value="1"/>
</dbReference>
<evidence type="ECO:0000256" key="9">
    <source>
        <dbReference type="SAM" id="Coils"/>
    </source>
</evidence>
<dbReference type="SMART" id="SM00320">
    <property type="entry name" value="WD40"/>
    <property type="match status" value="7"/>
</dbReference>
<evidence type="ECO:0000256" key="1">
    <source>
        <dbReference type="ARBA" id="ARBA00004496"/>
    </source>
</evidence>
<evidence type="ECO:0000256" key="2">
    <source>
        <dbReference type="ARBA" id="ARBA00008070"/>
    </source>
</evidence>
<name>A0AA38WAW3_9ASTR</name>
<dbReference type="SUPFAM" id="SSF58038">
    <property type="entry name" value="SNARE fusion complex"/>
    <property type="match status" value="1"/>
</dbReference>
<accession>A0AA38WAW3</accession>
<reference evidence="12" key="1">
    <citation type="submission" date="2023-03" db="EMBL/GenBank/DDBJ databases">
        <title>Chromosome-scale reference genome and RAD-based genetic map of yellow starthistle (Centaurea solstitialis) reveal putative structural variation and QTLs associated with invader traits.</title>
        <authorList>
            <person name="Reatini B."/>
            <person name="Cang F.A."/>
            <person name="Jiang Q."/>
            <person name="Mckibben M.T.W."/>
            <person name="Barker M.S."/>
            <person name="Rieseberg L.H."/>
            <person name="Dlugosch K.M."/>
        </authorList>
    </citation>
    <scope>NUCLEOTIDE SEQUENCE</scope>
    <source>
        <strain evidence="12">CAN-66</strain>
        <tissue evidence="12">Leaf</tissue>
    </source>
</reference>
<evidence type="ECO:0000256" key="4">
    <source>
        <dbReference type="ARBA" id="ARBA00022490"/>
    </source>
</evidence>
<dbReference type="AlphaFoldDB" id="A0AA38WAW3"/>
<dbReference type="InterPro" id="IPR042855">
    <property type="entry name" value="V_SNARE_CC"/>
</dbReference>
<gene>
    <name evidence="12" type="ORF">OSB04_024962</name>
</gene>
<dbReference type="PROSITE" id="PS50082">
    <property type="entry name" value="WD_REPEATS_2"/>
    <property type="match status" value="1"/>
</dbReference>
<dbReference type="InterPro" id="IPR019775">
    <property type="entry name" value="WD40_repeat_CS"/>
</dbReference>
<dbReference type="Proteomes" id="UP001172457">
    <property type="component" value="Chromosome 6"/>
</dbReference>
<dbReference type="PANTHER" id="PTHR10241:SF25">
    <property type="entry name" value="TOMOSYN, ISOFORM C"/>
    <property type="match status" value="1"/>
</dbReference>
<evidence type="ECO:0000256" key="7">
    <source>
        <dbReference type="PROSITE-ProRule" id="PRU00221"/>
    </source>
</evidence>
<dbReference type="GO" id="GO:0005886">
    <property type="term" value="C:plasma membrane"/>
    <property type="evidence" value="ECO:0007669"/>
    <property type="project" value="TreeGrafter"/>
</dbReference>
<dbReference type="PROSITE" id="PS50892">
    <property type="entry name" value="V_SNARE"/>
    <property type="match status" value="1"/>
</dbReference>
<feature type="repeat" description="WD" evidence="7">
    <location>
        <begin position="93"/>
        <end position="124"/>
    </location>
</feature>
<evidence type="ECO:0000256" key="3">
    <source>
        <dbReference type="ARBA" id="ARBA00022483"/>
    </source>
</evidence>
<evidence type="ECO:0000256" key="6">
    <source>
        <dbReference type="ARBA" id="ARBA00022737"/>
    </source>
</evidence>
<dbReference type="InterPro" id="IPR015943">
    <property type="entry name" value="WD40/YVTN_repeat-like_dom_sf"/>
</dbReference>
<evidence type="ECO:0000313" key="12">
    <source>
        <dbReference type="EMBL" id="KAJ9545255.1"/>
    </source>
</evidence>
<evidence type="ECO:0000256" key="5">
    <source>
        <dbReference type="ARBA" id="ARBA00022574"/>
    </source>
</evidence>
<dbReference type="CDD" id="cd15873">
    <property type="entry name" value="R-SNARE_STXBP5_6"/>
    <property type="match status" value="1"/>
</dbReference>
<dbReference type="InterPro" id="IPR001680">
    <property type="entry name" value="WD40_rpt"/>
</dbReference>
<dbReference type="GO" id="GO:0006893">
    <property type="term" value="P:Golgi to plasma membrane transport"/>
    <property type="evidence" value="ECO:0007669"/>
    <property type="project" value="TreeGrafter"/>
</dbReference>
<comment type="caution">
    <text evidence="12">The sequence shown here is derived from an EMBL/GenBank/DDBJ whole genome shotgun (WGS) entry which is preliminary data.</text>
</comment>
<keyword evidence="5 7" id="KW-0853">WD repeat</keyword>
<dbReference type="Gene3D" id="2.130.10.10">
    <property type="entry name" value="YVTN repeat-like/Quinoprotein amine dehydrogenase"/>
    <property type="match status" value="3"/>
</dbReference>
<dbReference type="GO" id="GO:0019905">
    <property type="term" value="F:syntaxin binding"/>
    <property type="evidence" value="ECO:0007669"/>
    <property type="project" value="TreeGrafter"/>
</dbReference>
<evidence type="ECO:0000259" key="11">
    <source>
        <dbReference type="PROSITE" id="PS50892"/>
    </source>
</evidence>
<keyword evidence="13" id="KW-1185">Reference proteome</keyword>